<organism evidence="4 5">
    <name type="scientific">Streptomyces mirabilis</name>
    <dbReference type="NCBI Taxonomy" id="68239"/>
    <lineage>
        <taxon>Bacteria</taxon>
        <taxon>Bacillati</taxon>
        <taxon>Actinomycetota</taxon>
        <taxon>Actinomycetes</taxon>
        <taxon>Kitasatosporales</taxon>
        <taxon>Streptomycetaceae</taxon>
        <taxon>Streptomyces</taxon>
    </lineage>
</organism>
<dbReference type="InterPro" id="IPR011990">
    <property type="entry name" value="TPR-like_helical_dom_sf"/>
</dbReference>
<dbReference type="Gene3D" id="1.25.40.10">
    <property type="entry name" value="Tetratricopeptide repeat domain"/>
    <property type="match status" value="1"/>
</dbReference>
<gene>
    <name evidence="4" type="ORF">SAMN02787118_10566</name>
</gene>
<dbReference type="Pfam" id="PF13424">
    <property type="entry name" value="TPR_12"/>
    <property type="match status" value="1"/>
</dbReference>
<dbReference type="GO" id="GO:0005092">
    <property type="term" value="F:GDP-dissociation inhibitor activity"/>
    <property type="evidence" value="ECO:0007669"/>
    <property type="project" value="TreeGrafter"/>
</dbReference>
<evidence type="ECO:0000256" key="3">
    <source>
        <dbReference type="ARBA" id="ARBA00022737"/>
    </source>
</evidence>
<evidence type="ECO:0000313" key="5">
    <source>
        <dbReference type="Proteomes" id="UP000181942"/>
    </source>
</evidence>
<dbReference type="PANTHER" id="PTHR45954:SF1">
    <property type="entry name" value="LD33695P"/>
    <property type="match status" value="1"/>
</dbReference>
<dbReference type="SMART" id="SM00028">
    <property type="entry name" value="TPR"/>
    <property type="match status" value="2"/>
</dbReference>
<evidence type="ECO:0000256" key="1">
    <source>
        <dbReference type="ARBA" id="ARBA00004496"/>
    </source>
</evidence>
<dbReference type="Pfam" id="PF13176">
    <property type="entry name" value="TPR_7"/>
    <property type="match status" value="1"/>
</dbReference>
<sequence length="124" mass="13703">MKLRRLEVEKFACGWGLPATAQLGEGQALGNLGIALREVRRFEEAVDAHTQAVAAFRELGDRHSEGQALNNLGAVLQGVGRFEEAFDAHTRAAAAFRELGDPNHESQPLTAWAIARNERWLRRS</sequence>
<accession>A0A1I2HFH2</accession>
<dbReference type="InterPro" id="IPR052386">
    <property type="entry name" value="GPSM"/>
</dbReference>
<comment type="subcellular location">
    <subcellularLocation>
        <location evidence="1">Cytoplasm</location>
    </subcellularLocation>
</comment>
<dbReference type="GO" id="GO:0001965">
    <property type="term" value="F:G-protein alpha-subunit binding"/>
    <property type="evidence" value="ECO:0007669"/>
    <property type="project" value="TreeGrafter"/>
</dbReference>
<proteinExistence type="predicted"/>
<dbReference type="AlphaFoldDB" id="A0A1I2HFH2"/>
<dbReference type="Proteomes" id="UP000181942">
    <property type="component" value="Unassembled WGS sequence"/>
</dbReference>
<evidence type="ECO:0000313" key="4">
    <source>
        <dbReference type="EMBL" id="SFF27506.1"/>
    </source>
</evidence>
<dbReference type="SUPFAM" id="SSF48452">
    <property type="entry name" value="TPR-like"/>
    <property type="match status" value="1"/>
</dbReference>
<keyword evidence="3" id="KW-0677">Repeat</keyword>
<evidence type="ECO:0000256" key="2">
    <source>
        <dbReference type="ARBA" id="ARBA00022490"/>
    </source>
</evidence>
<protein>
    <submittedName>
        <fullName evidence="4">Tetratricopeptide repeat-containing protein</fullName>
    </submittedName>
</protein>
<reference evidence="4 5" key="1">
    <citation type="submission" date="2016-10" db="EMBL/GenBank/DDBJ databases">
        <authorList>
            <person name="de Groot N.N."/>
        </authorList>
    </citation>
    <scope>NUCLEOTIDE SEQUENCE [LARGE SCALE GENOMIC DNA]</scope>
    <source>
        <strain evidence="4 5">OK461</strain>
    </source>
</reference>
<name>A0A1I2HFH2_9ACTN</name>
<dbReference type="PANTHER" id="PTHR45954">
    <property type="entry name" value="LD33695P"/>
    <property type="match status" value="1"/>
</dbReference>
<dbReference type="GO" id="GO:0005938">
    <property type="term" value="C:cell cortex"/>
    <property type="evidence" value="ECO:0007669"/>
    <property type="project" value="TreeGrafter"/>
</dbReference>
<dbReference type="EMBL" id="FONR01000005">
    <property type="protein sequence ID" value="SFF27506.1"/>
    <property type="molecule type" value="Genomic_DNA"/>
</dbReference>
<keyword evidence="2" id="KW-0963">Cytoplasm</keyword>
<dbReference type="InterPro" id="IPR019734">
    <property type="entry name" value="TPR_rpt"/>
</dbReference>